<comment type="caution">
    <text evidence="1">The sequence shown here is derived from an EMBL/GenBank/DDBJ whole genome shotgun (WGS) entry which is preliminary data.</text>
</comment>
<protein>
    <submittedName>
        <fullName evidence="1">Uncharacterized protein</fullName>
    </submittedName>
</protein>
<name>A0A9P3PME0_LYOSH</name>
<reference evidence="1" key="1">
    <citation type="submission" date="2022-07" db="EMBL/GenBank/DDBJ databases">
        <title>The genome of Lyophyllum shimeji provides insight into the initial evolution of ectomycorrhizal fungal genome.</title>
        <authorList>
            <person name="Kobayashi Y."/>
            <person name="Shibata T."/>
            <person name="Hirakawa H."/>
            <person name="Shigenobu S."/>
            <person name="Nishiyama T."/>
            <person name="Yamada A."/>
            <person name="Hasebe M."/>
            <person name="Kawaguchi M."/>
        </authorList>
    </citation>
    <scope>NUCLEOTIDE SEQUENCE</scope>
    <source>
        <strain evidence="1">AT787</strain>
    </source>
</reference>
<sequence>MHISIEASEALLRYSSEDRTFSIRERYPSAAIRATAARGGERRKQQVSSLNASVIVADPVALRVSTYVTSHSLQCPPFSTFRRLVPSQLRTHITMYKHFRWMIEREV</sequence>
<dbReference type="AlphaFoldDB" id="A0A9P3PME0"/>
<keyword evidence="2" id="KW-1185">Reference proteome</keyword>
<gene>
    <name evidence="1" type="ORF">LshimejAT787_0504430</name>
</gene>
<evidence type="ECO:0000313" key="1">
    <source>
        <dbReference type="EMBL" id="GLB38578.1"/>
    </source>
</evidence>
<dbReference type="EMBL" id="BRPK01000005">
    <property type="protein sequence ID" value="GLB38578.1"/>
    <property type="molecule type" value="Genomic_DNA"/>
</dbReference>
<evidence type="ECO:0000313" key="2">
    <source>
        <dbReference type="Proteomes" id="UP001063166"/>
    </source>
</evidence>
<dbReference type="Proteomes" id="UP001063166">
    <property type="component" value="Unassembled WGS sequence"/>
</dbReference>
<organism evidence="1 2">
    <name type="scientific">Lyophyllum shimeji</name>
    <name type="common">Hon-shimeji</name>
    <name type="synonym">Tricholoma shimeji</name>
    <dbReference type="NCBI Taxonomy" id="47721"/>
    <lineage>
        <taxon>Eukaryota</taxon>
        <taxon>Fungi</taxon>
        <taxon>Dikarya</taxon>
        <taxon>Basidiomycota</taxon>
        <taxon>Agaricomycotina</taxon>
        <taxon>Agaricomycetes</taxon>
        <taxon>Agaricomycetidae</taxon>
        <taxon>Agaricales</taxon>
        <taxon>Tricholomatineae</taxon>
        <taxon>Lyophyllaceae</taxon>
        <taxon>Lyophyllum</taxon>
    </lineage>
</organism>
<accession>A0A9P3PME0</accession>
<proteinExistence type="predicted"/>